<evidence type="ECO:0000313" key="2">
    <source>
        <dbReference type="Proteomes" id="UP000530654"/>
    </source>
</evidence>
<organism evidence="1 2">
    <name type="scientific">Rhizobium laguerreae</name>
    <dbReference type="NCBI Taxonomy" id="1076926"/>
    <lineage>
        <taxon>Bacteria</taxon>
        <taxon>Pseudomonadati</taxon>
        <taxon>Pseudomonadota</taxon>
        <taxon>Alphaproteobacteria</taxon>
        <taxon>Hyphomicrobiales</taxon>
        <taxon>Rhizobiaceae</taxon>
        <taxon>Rhizobium/Agrobacterium group</taxon>
        <taxon>Rhizobium</taxon>
    </lineage>
</organism>
<dbReference type="Proteomes" id="UP000530654">
    <property type="component" value="Unassembled WGS sequence"/>
</dbReference>
<comment type="caution">
    <text evidence="1">The sequence shown here is derived from an EMBL/GenBank/DDBJ whole genome shotgun (WGS) entry which is preliminary data.</text>
</comment>
<reference evidence="1 2" key="1">
    <citation type="submission" date="2020-04" db="EMBL/GenBank/DDBJ databases">
        <title>Rhizobium bacterial biofertilizers improve the content of phenolic compounds of Lactuca sativa L. under non-saline and saline-stress conditions.</title>
        <authorList>
            <person name="Ayuso-Calles M."/>
            <person name="Garcia-Estevez I."/>
            <person name="Jimenez-Gomez A."/>
            <person name="Flores-Felix J.D."/>
            <person name="Escribano-Bailon M."/>
            <person name="Rivas R."/>
        </authorList>
    </citation>
    <scope>NUCLEOTIDE SEQUENCE [LARGE SCALE GENOMIC DNA]</scope>
    <source>
        <strain evidence="1 2">GPTR02</strain>
    </source>
</reference>
<accession>A0A7Y2RBM2</accession>
<name>A0A7Y2RBM2_9HYPH</name>
<dbReference type="AlphaFoldDB" id="A0A7Y2RBM2"/>
<dbReference type="RefSeq" id="WP_170282984.1">
    <property type="nucleotide sequence ID" value="NZ_JABEQY010000053.1"/>
</dbReference>
<gene>
    <name evidence="1" type="ORF">HLI17_32960</name>
</gene>
<sequence>MSKNSFLEWDTTASNNTDLGGIGIQGTNAVSNFDNALRTLMAQLRAGLDGKVVYASKSGNYTALGTDNNAVHRYTATATVALTAAATLAANWHYTVVADGAAVTIDPNASETINGLTTLIVPNGSTATIICDGSSFFTVIKPNGWQTIENRSFSAVSNVDFTNLGAFKRLRLTGSVTLSGSSTLAWRSSTNNGSSYDAGASDYYYQLWAASGVTTSSARTGPTTFGAISAGTYASFTAILENFSVSGAGALSTTTSTCLDGAVSTLLTRQDGAIRDSNTARNALRILPSTAVTLTGNILIEGSIA</sequence>
<evidence type="ECO:0000313" key="1">
    <source>
        <dbReference type="EMBL" id="NNH67996.1"/>
    </source>
</evidence>
<protein>
    <submittedName>
        <fullName evidence="1">Uncharacterized protein</fullName>
    </submittedName>
</protein>
<proteinExistence type="predicted"/>
<dbReference type="EMBL" id="JABEQY010000053">
    <property type="protein sequence ID" value="NNH67996.1"/>
    <property type="molecule type" value="Genomic_DNA"/>
</dbReference>